<protein>
    <submittedName>
        <fullName evidence="5">Putative 3-hydroxyacyl-ACP dehydratase</fullName>
    </submittedName>
</protein>
<dbReference type="CDD" id="cd01288">
    <property type="entry name" value="FabZ"/>
    <property type="match status" value="1"/>
</dbReference>
<dbReference type="STRING" id="67365.GCA_001704635_04953"/>
<dbReference type="PANTHER" id="PTHR30272">
    <property type="entry name" value="3-HYDROXYACYL-[ACYL-CARRIER-PROTEIN] DEHYDRATASE"/>
    <property type="match status" value="1"/>
</dbReference>
<reference evidence="5 6" key="1">
    <citation type="submission" date="2013-05" db="EMBL/GenBank/DDBJ databases">
        <title>Genome sequence of Streptomyces sparsogenes DSM 40356.</title>
        <authorList>
            <person name="Coyne S."/>
            <person name="Seebeck F.P."/>
        </authorList>
    </citation>
    <scope>NUCLEOTIDE SEQUENCE [LARGE SCALE GENOMIC DNA]</scope>
    <source>
        <strain evidence="5 6">DSM 40356</strain>
    </source>
</reference>
<dbReference type="PANTHER" id="PTHR30272:SF1">
    <property type="entry name" value="3-HYDROXYACYL-[ACYL-CARRIER-PROTEIN] DEHYDRATASE"/>
    <property type="match status" value="1"/>
</dbReference>
<comment type="caution">
    <text evidence="5">The sequence shown here is derived from an EMBL/GenBank/DDBJ whole genome shotgun (WGS) entry which is preliminary data.</text>
</comment>
<comment type="similarity">
    <text evidence="1">Belongs to the thioester dehydratase family. FabZ subfamily.</text>
</comment>
<dbReference type="EMBL" id="ASQP01000502">
    <property type="protein sequence ID" value="OMI33887.1"/>
    <property type="molecule type" value="Genomic_DNA"/>
</dbReference>
<evidence type="ECO:0000313" key="6">
    <source>
        <dbReference type="Proteomes" id="UP000186168"/>
    </source>
</evidence>
<evidence type="ECO:0000313" key="5">
    <source>
        <dbReference type="EMBL" id="OMI33887.1"/>
    </source>
</evidence>
<dbReference type="GO" id="GO:0016829">
    <property type="term" value="F:lyase activity"/>
    <property type="evidence" value="ECO:0007669"/>
    <property type="project" value="UniProtKB-KW"/>
</dbReference>
<dbReference type="InterPro" id="IPR013114">
    <property type="entry name" value="FabA_FabZ"/>
</dbReference>
<dbReference type="Pfam" id="PF07977">
    <property type="entry name" value="FabA"/>
    <property type="match status" value="1"/>
</dbReference>
<evidence type="ECO:0000259" key="4">
    <source>
        <dbReference type="Pfam" id="PF22818"/>
    </source>
</evidence>
<keyword evidence="2" id="KW-0456">Lyase</keyword>
<evidence type="ECO:0000256" key="3">
    <source>
        <dbReference type="SAM" id="MobiDB-lite"/>
    </source>
</evidence>
<dbReference type="Gene3D" id="3.10.129.10">
    <property type="entry name" value="Hotdog Thioesterase"/>
    <property type="match status" value="2"/>
</dbReference>
<dbReference type="Proteomes" id="UP000186168">
    <property type="component" value="Unassembled WGS sequence"/>
</dbReference>
<dbReference type="GeneID" id="96748931"/>
<evidence type="ECO:0000256" key="1">
    <source>
        <dbReference type="ARBA" id="ARBA00009174"/>
    </source>
</evidence>
<feature type="compositionally biased region" description="Low complexity" evidence="3">
    <location>
        <begin position="138"/>
        <end position="147"/>
    </location>
</feature>
<dbReference type="AlphaFoldDB" id="A0A1R1S6I0"/>
<dbReference type="Pfam" id="PF22818">
    <property type="entry name" value="ApeI-like"/>
    <property type="match status" value="1"/>
</dbReference>
<feature type="region of interest" description="Disordered" evidence="3">
    <location>
        <begin position="128"/>
        <end position="156"/>
    </location>
</feature>
<name>A0A1R1S6I0_9ACTN</name>
<proteinExistence type="inferred from homology"/>
<feature type="domain" description="ApeI dehydratase-like" evidence="4">
    <location>
        <begin position="26"/>
        <end position="109"/>
    </location>
</feature>
<dbReference type="SUPFAM" id="SSF54637">
    <property type="entry name" value="Thioesterase/thiol ester dehydrase-isomerase"/>
    <property type="match status" value="2"/>
</dbReference>
<sequence length="322" mass="34108">MTATACGPVDGAVEVVDPGSPGKRPARTAVRIDATERVFAGHFPGFPVLPGMCVVECAHRGALATLPEPGEAWALMAVESSRFTGPVLPGDLLTCEITWSREDGAWRCRVAAATPRGPAALVRLRYARDGGPRPAPEAPRGFQTPGAPSAPPGNPAHRVAITASALKRLLPHRYPMLLVDRVTELVPGERATGWKAVSGNEPWYEGLPDKATDQDHHYPWTVLVESWCQVAAVLATRDRPNPDVLSGQVMLLGGITDARPARPVAPGDLVEHRARLTRRVGDTFVFEGESRAGGEAVLTVGRMVMTTRPAADLTAAAPAGGE</sequence>
<gene>
    <name evidence="5" type="ORF">SPAR_39156</name>
</gene>
<accession>A0A1R1S6I0</accession>
<organism evidence="5 6">
    <name type="scientific">Streptomyces sparsogenes DSM 40356</name>
    <dbReference type="NCBI Taxonomy" id="1331668"/>
    <lineage>
        <taxon>Bacteria</taxon>
        <taxon>Bacillati</taxon>
        <taxon>Actinomycetota</taxon>
        <taxon>Actinomycetes</taxon>
        <taxon>Kitasatosporales</taxon>
        <taxon>Streptomycetaceae</taxon>
        <taxon>Streptomyces</taxon>
    </lineage>
</organism>
<dbReference type="RefSeq" id="WP_245737936.1">
    <property type="nucleotide sequence ID" value="NZ_ASQP01000502.1"/>
</dbReference>
<dbReference type="InterPro" id="IPR029069">
    <property type="entry name" value="HotDog_dom_sf"/>
</dbReference>
<evidence type="ECO:0000256" key="2">
    <source>
        <dbReference type="ARBA" id="ARBA00023239"/>
    </source>
</evidence>
<keyword evidence="6" id="KW-1185">Reference proteome</keyword>
<dbReference type="InterPro" id="IPR054545">
    <property type="entry name" value="ApeI-like"/>
</dbReference>